<dbReference type="InterPro" id="IPR036271">
    <property type="entry name" value="Tet_transcr_reg_TetR-rel_C_sf"/>
</dbReference>
<feature type="domain" description="PSP1 C-terminal" evidence="5">
    <location>
        <begin position="1"/>
        <end position="81"/>
    </location>
</feature>
<dbReference type="RefSeq" id="WP_195133188.1">
    <property type="nucleotide sequence ID" value="NZ_JADLQX010000035.1"/>
</dbReference>
<dbReference type="InterPro" id="IPR007557">
    <property type="entry name" value="PSP1_C"/>
</dbReference>
<dbReference type="EMBL" id="JADLQX010000035">
    <property type="protein sequence ID" value="MBF6301983.1"/>
    <property type="molecule type" value="Genomic_DNA"/>
</dbReference>
<dbReference type="Proteomes" id="UP000702209">
    <property type="component" value="Unassembled WGS sequence"/>
</dbReference>
<evidence type="ECO:0000256" key="1">
    <source>
        <dbReference type="ARBA" id="ARBA00023125"/>
    </source>
</evidence>
<dbReference type="Gene3D" id="1.10.357.10">
    <property type="entry name" value="Tetracycline Repressor, domain 2"/>
    <property type="match status" value="1"/>
</dbReference>
<dbReference type="InterPro" id="IPR001647">
    <property type="entry name" value="HTH_TetR"/>
</dbReference>
<sequence>MRRSSTETKAAILSAARERFAADGYDRATIRSIAADAAIDPAMVMRYYSSKERLFAAAVEFDLELPDLAAIERERIGAAVVTHFLERWERDEALLILLRAGVTNDAVAERMRSILAAQLQPVIARVSDDPRDGPVRAALAASQMLGMALCRYVLAFPPLVSMPREEVISWLAPVIQTDLTGERPDPMPARRHDLARQGGAQG</sequence>
<feature type="compositionally biased region" description="Basic and acidic residues" evidence="3">
    <location>
        <begin position="181"/>
        <end position="195"/>
    </location>
</feature>
<organism evidence="6 7">
    <name type="scientific">Nocardia amamiensis</name>
    <dbReference type="NCBI Taxonomy" id="404578"/>
    <lineage>
        <taxon>Bacteria</taxon>
        <taxon>Bacillati</taxon>
        <taxon>Actinomycetota</taxon>
        <taxon>Actinomycetes</taxon>
        <taxon>Mycobacteriales</taxon>
        <taxon>Nocardiaceae</taxon>
        <taxon>Nocardia</taxon>
    </lineage>
</organism>
<evidence type="ECO:0000256" key="3">
    <source>
        <dbReference type="SAM" id="MobiDB-lite"/>
    </source>
</evidence>
<feature type="region of interest" description="Disordered" evidence="3">
    <location>
        <begin position="181"/>
        <end position="202"/>
    </location>
</feature>
<comment type="caution">
    <text evidence="6">The sequence shown here is derived from an EMBL/GenBank/DDBJ whole genome shotgun (WGS) entry which is preliminary data.</text>
</comment>
<dbReference type="PROSITE" id="PS51411">
    <property type="entry name" value="PSP1_C"/>
    <property type="match status" value="1"/>
</dbReference>
<reference evidence="6 7" key="1">
    <citation type="submission" date="2020-10" db="EMBL/GenBank/DDBJ databases">
        <title>Identification of Nocardia species via Next-generation sequencing and recognition of intraspecies genetic diversity.</title>
        <authorList>
            <person name="Li P."/>
            <person name="Li P."/>
            <person name="Lu B."/>
        </authorList>
    </citation>
    <scope>NUCLEOTIDE SEQUENCE [LARGE SCALE GENOMIC DNA]</scope>
    <source>
        <strain evidence="6 7">BJ06-0157</strain>
    </source>
</reference>
<protein>
    <submittedName>
        <fullName evidence="6">TetR family transcriptional regulator</fullName>
    </submittedName>
</protein>
<dbReference type="InterPro" id="IPR041678">
    <property type="entry name" value="TetR_C_16"/>
</dbReference>
<dbReference type="PANTHER" id="PTHR30055:SF235">
    <property type="entry name" value="TRANSCRIPTIONAL REGULATORY PROTEIN"/>
    <property type="match status" value="1"/>
</dbReference>
<dbReference type="InterPro" id="IPR009057">
    <property type="entry name" value="Homeodomain-like_sf"/>
</dbReference>
<evidence type="ECO:0000259" key="5">
    <source>
        <dbReference type="PROSITE" id="PS51411"/>
    </source>
</evidence>
<dbReference type="InterPro" id="IPR050109">
    <property type="entry name" value="HTH-type_TetR-like_transc_reg"/>
</dbReference>
<gene>
    <name evidence="6" type="ORF">IU459_31210</name>
</gene>
<evidence type="ECO:0000313" key="7">
    <source>
        <dbReference type="Proteomes" id="UP000702209"/>
    </source>
</evidence>
<evidence type="ECO:0000256" key="2">
    <source>
        <dbReference type="PROSITE-ProRule" id="PRU00335"/>
    </source>
</evidence>
<keyword evidence="1 2" id="KW-0238">DNA-binding</keyword>
<dbReference type="PRINTS" id="PR00455">
    <property type="entry name" value="HTHTETR"/>
</dbReference>
<dbReference type="PANTHER" id="PTHR30055">
    <property type="entry name" value="HTH-TYPE TRANSCRIPTIONAL REGULATOR RUTR"/>
    <property type="match status" value="1"/>
</dbReference>
<dbReference type="SUPFAM" id="SSF46689">
    <property type="entry name" value="Homeodomain-like"/>
    <property type="match status" value="1"/>
</dbReference>
<evidence type="ECO:0000259" key="4">
    <source>
        <dbReference type="PROSITE" id="PS50977"/>
    </source>
</evidence>
<proteinExistence type="predicted"/>
<feature type="DNA-binding region" description="H-T-H motif" evidence="2">
    <location>
        <begin position="29"/>
        <end position="48"/>
    </location>
</feature>
<dbReference type="SUPFAM" id="SSF48498">
    <property type="entry name" value="Tetracyclin repressor-like, C-terminal domain"/>
    <property type="match status" value="1"/>
</dbReference>
<evidence type="ECO:0000313" key="6">
    <source>
        <dbReference type="EMBL" id="MBF6301983.1"/>
    </source>
</evidence>
<keyword evidence="7" id="KW-1185">Reference proteome</keyword>
<name>A0ABS0D1H7_9NOCA</name>
<feature type="domain" description="HTH tetR-type" evidence="4">
    <location>
        <begin position="6"/>
        <end position="66"/>
    </location>
</feature>
<dbReference type="Pfam" id="PF17920">
    <property type="entry name" value="TetR_C_16"/>
    <property type="match status" value="1"/>
</dbReference>
<dbReference type="Pfam" id="PF00440">
    <property type="entry name" value="TetR_N"/>
    <property type="match status" value="1"/>
</dbReference>
<accession>A0ABS0D1H7</accession>
<dbReference type="Gene3D" id="1.10.10.60">
    <property type="entry name" value="Homeodomain-like"/>
    <property type="match status" value="1"/>
</dbReference>
<dbReference type="PROSITE" id="PS50977">
    <property type="entry name" value="HTH_TETR_2"/>
    <property type="match status" value="1"/>
</dbReference>